<dbReference type="EMBL" id="MWPH01000006">
    <property type="protein sequence ID" value="OVE82868.1"/>
    <property type="molecule type" value="Genomic_DNA"/>
</dbReference>
<dbReference type="Proteomes" id="UP000196084">
    <property type="component" value="Unassembled WGS sequence"/>
</dbReference>
<proteinExistence type="predicted"/>
<feature type="region of interest" description="Disordered" evidence="1">
    <location>
        <begin position="1"/>
        <end position="57"/>
    </location>
</feature>
<sequence>MTAERTGEPSDHDDHRDEVREERTDAPRNEPSDHAHEEHDDDDGHAHEDHVDHAGHEELFKRRFFVAVLSY</sequence>
<gene>
    <name evidence="2" type="ORF">B2G88_19005</name>
</gene>
<evidence type="ECO:0000256" key="1">
    <source>
        <dbReference type="SAM" id="MobiDB-lite"/>
    </source>
</evidence>
<comment type="caution">
    <text evidence="2">The sequence shown here is derived from an EMBL/GenBank/DDBJ whole genome shotgun (WGS) entry which is preliminary data.</text>
</comment>
<evidence type="ECO:0000313" key="2">
    <source>
        <dbReference type="EMBL" id="OVE82868.1"/>
    </source>
</evidence>
<name>A0A202E3V0_9EURY</name>
<organism evidence="2 3">
    <name type="scientific">Natronolimnobius baerhuensis</name>
    <dbReference type="NCBI Taxonomy" id="253108"/>
    <lineage>
        <taxon>Archaea</taxon>
        <taxon>Methanobacteriati</taxon>
        <taxon>Methanobacteriota</taxon>
        <taxon>Stenosarchaea group</taxon>
        <taxon>Halobacteria</taxon>
        <taxon>Halobacteriales</taxon>
        <taxon>Natrialbaceae</taxon>
        <taxon>Natronolimnobius</taxon>
    </lineage>
</organism>
<reference evidence="2 3" key="1">
    <citation type="submission" date="2017-02" db="EMBL/GenBank/DDBJ databases">
        <title>Natronthermophilus aegyptiacus gen. nov.,sp. nov., an aerobic, extremely halophilic alkalithermophilic archaeon isolated from the athalassohaline Wadi An Natrun, Egypt.</title>
        <authorList>
            <person name="Zhao B."/>
        </authorList>
    </citation>
    <scope>NUCLEOTIDE SEQUENCE [LARGE SCALE GENOMIC DNA]</scope>
    <source>
        <strain evidence="2 3">CGMCC 1.3597</strain>
    </source>
</reference>
<evidence type="ECO:0000313" key="3">
    <source>
        <dbReference type="Proteomes" id="UP000196084"/>
    </source>
</evidence>
<accession>A0A202E3V0</accession>
<keyword evidence="3" id="KW-1185">Reference proteome</keyword>
<dbReference type="AlphaFoldDB" id="A0A202E3V0"/>
<protein>
    <submittedName>
        <fullName evidence="2">Uncharacterized protein</fullName>
    </submittedName>
</protein>